<dbReference type="AlphaFoldDB" id="A0A6A3MFH6"/>
<evidence type="ECO:0000313" key="4">
    <source>
        <dbReference type="EMBL" id="KAE9362253.1"/>
    </source>
</evidence>
<evidence type="ECO:0000313" key="2">
    <source>
        <dbReference type="EMBL" id="KAE9134658.1"/>
    </source>
</evidence>
<organism evidence="1 5">
    <name type="scientific">Phytophthora fragariae</name>
    <dbReference type="NCBI Taxonomy" id="53985"/>
    <lineage>
        <taxon>Eukaryota</taxon>
        <taxon>Sar</taxon>
        <taxon>Stramenopiles</taxon>
        <taxon>Oomycota</taxon>
        <taxon>Peronosporomycetes</taxon>
        <taxon>Peronosporales</taxon>
        <taxon>Peronosporaceae</taxon>
        <taxon>Phytophthora</taxon>
    </lineage>
</organism>
<evidence type="ECO:0000313" key="5">
    <source>
        <dbReference type="Proteomes" id="UP000460718"/>
    </source>
</evidence>
<accession>A0A6A3MFH6</accession>
<sequence length="53" mass="6354">MALDLWYQETFDWDRMQGTCTVSKILREEEMLCDVNVDYRDVRRMRSGCLCAT</sequence>
<dbReference type="EMBL" id="QXGC01000031">
    <property type="protein sequence ID" value="KAE9253881.1"/>
    <property type="molecule type" value="Genomic_DNA"/>
</dbReference>
<dbReference type="EMBL" id="QXFY01000005">
    <property type="protein sequence ID" value="KAE9362253.1"/>
    <property type="molecule type" value="Genomic_DNA"/>
</dbReference>
<evidence type="ECO:0000313" key="1">
    <source>
        <dbReference type="EMBL" id="KAE9030302.1"/>
    </source>
</evidence>
<dbReference type="Proteomes" id="UP000488956">
    <property type="component" value="Unassembled WGS sequence"/>
</dbReference>
<evidence type="ECO:0000313" key="6">
    <source>
        <dbReference type="Proteomes" id="UP000476176"/>
    </source>
</evidence>
<comment type="caution">
    <text evidence="1">The sequence shown here is derived from an EMBL/GenBank/DDBJ whole genome shotgun (WGS) entry which is preliminary data.</text>
</comment>
<protein>
    <submittedName>
        <fullName evidence="1">Uncharacterized protein</fullName>
    </submittedName>
</protein>
<evidence type="ECO:0000313" key="3">
    <source>
        <dbReference type="EMBL" id="KAE9253881.1"/>
    </source>
</evidence>
<gene>
    <name evidence="3" type="ORF">PF004_g1287</name>
    <name evidence="4" type="ORF">PF008_g240</name>
    <name evidence="2" type="ORF">PF010_g2384</name>
    <name evidence="1" type="ORF">PF011_g669</name>
</gene>
<evidence type="ECO:0000313" key="8">
    <source>
        <dbReference type="Proteomes" id="UP000488956"/>
    </source>
</evidence>
<reference evidence="5 6" key="1">
    <citation type="submission" date="2018-09" db="EMBL/GenBank/DDBJ databases">
        <title>Genomic investigation of the strawberry pathogen Phytophthora fragariae indicates pathogenicity is determined by transcriptional variation in three key races.</title>
        <authorList>
            <person name="Adams T.M."/>
            <person name="Armitage A.D."/>
            <person name="Sobczyk M.K."/>
            <person name="Bates H.J."/>
            <person name="Dunwell J.M."/>
            <person name="Nellist C.F."/>
            <person name="Harrison R.J."/>
        </authorList>
    </citation>
    <scope>NUCLEOTIDE SEQUENCE [LARGE SCALE GENOMIC DNA]</scope>
    <source>
        <strain evidence="3 6">BC-23</strain>
        <strain evidence="4 7">NOV-77</strain>
        <strain evidence="2 8">ONT-3</strain>
        <strain evidence="1 5">SCRP245</strain>
    </source>
</reference>
<proteinExistence type="predicted"/>
<dbReference type="Proteomes" id="UP000486351">
    <property type="component" value="Unassembled WGS sequence"/>
</dbReference>
<dbReference type="EMBL" id="QXFW01000016">
    <property type="protein sequence ID" value="KAE9030302.1"/>
    <property type="molecule type" value="Genomic_DNA"/>
</dbReference>
<dbReference type="EMBL" id="QXFX01000064">
    <property type="protein sequence ID" value="KAE9134658.1"/>
    <property type="molecule type" value="Genomic_DNA"/>
</dbReference>
<dbReference type="Proteomes" id="UP000460718">
    <property type="component" value="Unassembled WGS sequence"/>
</dbReference>
<name>A0A6A3MFH6_9STRA</name>
<dbReference type="Proteomes" id="UP000476176">
    <property type="component" value="Unassembled WGS sequence"/>
</dbReference>
<evidence type="ECO:0000313" key="7">
    <source>
        <dbReference type="Proteomes" id="UP000486351"/>
    </source>
</evidence>